<dbReference type="Proteomes" id="UP000475862">
    <property type="component" value="Unassembled WGS sequence"/>
</dbReference>
<gene>
    <name evidence="2" type="ORF">AGLY_002451</name>
</gene>
<evidence type="ECO:0000313" key="2">
    <source>
        <dbReference type="EMBL" id="KAE9542540.1"/>
    </source>
</evidence>
<evidence type="ECO:0000313" key="3">
    <source>
        <dbReference type="Proteomes" id="UP000475862"/>
    </source>
</evidence>
<keyword evidence="3" id="KW-1185">Reference proteome</keyword>
<comment type="caution">
    <text evidence="2">The sequence shown here is derived from an EMBL/GenBank/DDBJ whole genome shotgun (WGS) entry which is preliminary data.</text>
</comment>
<protein>
    <recommendedName>
        <fullName evidence="1">Mutator-like transposase domain-containing protein</fullName>
    </recommendedName>
</protein>
<evidence type="ECO:0000259" key="1">
    <source>
        <dbReference type="Pfam" id="PF20700"/>
    </source>
</evidence>
<dbReference type="AlphaFoldDB" id="A0A6G0U183"/>
<name>A0A6G0U183_APHGL</name>
<dbReference type="EMBL" id="VYZN01000009">
    <property type="protein sequence ID" value="KAE9542540.1"/>
    <property type="molecule type" value="Genomic_DNA"/>
</dbReference>
<organism evidence="2 3">
    <name type="scientific">Aphis glycines</name>
    <name type="common">Soybean aphid</name>
    <dbReference type="NCBI Taxonomy" id="307491"/>
    <lineage>
        <taxon>Eukaryota</taxon>
        <taxon>Metazoa</taxon>
        <taxon>Ecdysozoa</taxon>
        <taxon>Arthropoda</taxon>
        <taxon>Hexapoda</taxon>
        <taxon>Insecta</taxon>
        <taxon>Pterygota</taxon>
        <taxon>Neoptera</taxon>
        <taxon>Paraneoptera</taxon>
        <taxon>Hemiptera</taxon>
        <taxon>Sternorrhyncha</taxon>
        <taxon>Aphidomorpha</taxon>
        <taxon>Aphidoidea</taxon>
        <taxon>Aphididae</taxon>
        <taxon>Aphidini</taxon>
        <taxon>Aphis</taxon>
        <taxon>Aphis</taxon>
    </lineage>
</organism>
<dbReference type="Pfam" id="PF20700">
    <property type="entry name" value="Mutator"/>
    <property type="match status" value="1"/>
</dbReference>
<reference evidence="2 3" key="1">
    <citation type="submission" date="2019-08" db="EMBL/GenBank/DDBJ databases">
        <title>The genome of the soybean aphid Biotype 1, its phylome, world population structure and adaptation to the North American continent.</title>
        <authorList>
            <person name="Giordano R."/>
            <person name="Donthu R.K."/>
            <person name="Hernandez A.G."/>
            <person name="Wright C.L."/>
            <person name="Zimin A.V."/>
        </authorList>
    </citation>
    <scope>NUCLEOTIDE SEQUENCE [LARGE SCALE GENOMIC DNA]</scope>
    <source>
        <tissue evidence="2">Whole aphids</tissue>
    </source>
</reference>
<sequence length="329" mass="37623">MDEYVLFPLFVRIYGIVISRLVAMASCFIRDIMTDFCNGTSAFTVCSTQETAEQRVRFDLLRLGPRVAAGFSPVIVSHVFTGYFVADPFYRGWLHIAIFTYNINYPLRTLPVYAVCWRWLILNDDPTTSDDPKNSSCKCNMHHVTKSFRPVSANHVDVVRYSSRLEIILYAPIVHAPKSTVAITLASTGMEADGIVEGFVRSVELHGLKFNRLIGDVDSSVSKRLMELVPYGFNKLVKKNRMSKPHFKELQYKIISADKIMAIRKAILYRRELDASDEYKIKGLQKNILNSPYYIFGQYKNCDAYFCKTHKNIENHVPAIEKCGLMLEI</sequence>
<accession>A0A6G0U183</accession>
<proteinExistence type="predicted"/>
<dbReference type="OrthoDB" id="6618009at2759"/>
<dbReference type="InterPro" id="IPR049012">
    <property type="entry name" value="Mutator_transp_dom"/>
</dbReference>
<feature type="domain" description="Mutator-like transposase" evidence="1">
    <location>
        <begin position="185"/>
        <end position="307"/>
    </location>
</feature>